<dbReference type="InterPro" id="IPR020930">
    <property type="entry name" value="Ribosomal_uL5_bac-type"/>
</dbReference>
<keyword evidence="3 5" id="KW-0689">Ribosomal protein</keyword>
<dbReference type="PANTHER" id="PTHR33284">
    <property type="entry name" value="RIBOSOMAL PROTEIN L25/GLN-TRNA SYNTHETASE, ANTI-CODON-BINDING DOMAIN-CONTAINING PROTEIN"/>
    <property type="match status" value="1"/>
</dbReference>
<gene>
    <name evidence="5" type="primary">rplY</name>
    <name evidence="5" type="synonym">ctc</name>
    <name evidence="8" type="ORF">HPTL_1762</name>
</gene>
<dbReference type="NCBIfam" id="NF004128">
    <property type="entry name" value="PRK05618.1-2"/>
    <property type="match status" value="1"/>
</dbReference>
<dbReference type="GO" id="GO:0003735">
    <property type="term" value="F:structural constituent of ribosome"/>
    <property type="evidence" value="ECO:0007669"/>
    <property type="project" value="InterPro"/>
</dbReference>
<dbReference type="HAMAP" id="MF_01336">
    <property type="entry name" value="Ribosomal_bL25"/>
    <property type="match status" value="1"/>
</dbReference>
<dbReference type="GO" id="GO:0022625">
    <property type="term" value="C:cytosolic large ribosomal subunit"/>
    <property type="evidence" value="ECO:0007669"/>
    <property type="project" value="TreeGrafter"/>
</dbReference>
<comment type="subunit">
    <text evidence="5">Part of the 50S ribosomal subunit; part of the 5S rRNA/L5/L18/L25 subcomplex. Contacts the 5S rRNA. Binds to the 5S rRNA independently of L5 and L18.</text>
</comment>
<dbReference type="InterPro" id="IPR001021">
    <property type="entry name" value="Ribosomal_bL25_long"/>
</dbReference>
<dbReference type="InterPro" id="IPR037121">
    <property type="entry name" value="Ribosomal_bL25_C"/>
</dbReference>
<comment type="similarity">
    <text evidence="5">Belongs to the bacterial ribosomal protein bL25 family. CTC subfamily.</text>
</comment>
<dbReference type="NCBIfam" id="TIGR00731">
    <property type="entry name" value="bL25_bact_ctc"/>
    <property type="match status" value="1"/>
</dbReference>
<evidence type="ECO:0000313" key="8">
    <source>
        <dbReference type="EMBL" id="BBD78020.1"/>
    </source>
</evidence>
<evidence type="ECO:0000256" key="1">
    <source>
        <dbReference type="ARBA" id="ARBA00022730"/>
    </source>
</evidence>
<protein>
    <recommendedName>
        <fullName evidence="5">Large ribosomal subunit protein bL25</fullName>
    </recommendedName>
    <alternativeName>
        <fullName evidence="5">General stress protein CTC</fullName>
    </alternativeName>
</protein>
<dbReference type="InterPro" id="IPR029751">
    <property type="entry name" value="Ribosomal_L25_dom"/>
</dbReference>
<dbReference type="Gene3D" id="2.170.120.20">
    <property type="entry name" value="Ribosomal protein L25, beta domain"/>
    <property type="match status" value="1"/>
</dbReference>
<dbReference type="AlphaFoldDB" id="A0A2Z6E0B2"/>
<dbReference type="InterPro" id="IPR020055">
    <property type="entry name" value="Ribosomal_bL25_short"/>
</dbReference>
<dbReference type="Proteomes" id="UP000262004">
    <property type="component" value="Chromosome"/>
</dbReference>
<dbReference type="NCBIfam" id="NF004612">
    <property type="entry name" value="PRK05943.1"/>
    <property type="match status" value="1"/>
</dbReference>
<feature type="domain" description="Large ribosomal subunit protein bL25 L25" evidence="6">
    <location>
        <begin position="5"/>
        <end position="92"/>
    </location>
</feature>
<dbReference type="RefSeq" id="WP_119335695.1">
    <property type="nucleotide sequence ID" value="NZ_AP018558.1"/>
</dbReference>
<dbReference type="Pfam" id="PF01386">
    <property type="entry name" value="Ribosomal_L25p"/>
    <property type="match status" value="1"/>
</dbReference>
<dbReference type="InterPro" id="IPR020057">
    <property type="entry name" value="Ribosomal_bL25_b-dom"/>
</dbReference>
<keyword evidence="1 5" id="KW-0699">rRNA-binding</keyword>
<accession>A0A2Z6E0B2</accession>
<comment type="function">
    <text evidence="5">This is one of the proteins that binds to the 5S RNA in the ribosome where it forms part of the central protuberance.</text>
</comment>
<name>A0A2Z6E0B2_HYDTE</name>
<sequence>MQFNLKAQRRDDQGTRASRRLRRAGLVPAIVYGGNQPAQPIALDHNELYHLLDNEAFHTAVITLEIDGTPTSVLLRDAQYHPFKPIVLHADFQRVAADEVIHIKVPLHFVGEAESPAVKLHHCIVNHVLTELDVRCLPKDIPEYIEVDLSQIEPGHSVHVSHITLPAGVTVVSHGEEDPVVATAVKVSSGETSGEGEVEGEGEA</sequence>
<dbReference type="GO" id="GO:0008097">
    <property type="term" value="F:5S rRNA binding"/>
    <property type="evidence" value="ECO:0007669"/>
    <property type="project" value="InterPro"/>
</dbReference>
<evidence type="ECO:0000259" key="6">
    <source>
        <dbReference type="Pfam" id="PF01386"/>
    </source>
</evidence>
<dbReference type="KEGG" id="htl:HPTL_1762"/>
<dbReference type="EMBL" id="AP018558">
    <property type="protein sequence ID" value="BBD78020.1"/>
    <property type="molecule type" value="Genomic_DNA"/>
</dbReference>
<evidence type="ECO:0000256" key="4">
    <source>
        <dbReference type="ARBA" id="ARBA00023274"/>
    </source>
</evidence>
<dbReference type="SUPFAM" id="SSF50715">
    <property type="entry name" value="Ribosomal protein L25-like"/>
    <property type="match status" value="1"/>
</dbReference>
<dbReference type="PANTHER" id="PTHR33284:SF1">
    <property type="entry name" value="RIBOSOMAL PROTEIN L25_GLN-TRNA SYNTHETASE, ANTI-CODON-BINDING DOMAIN-CONTAINING PROTEIN"/>
    <property type="match status" value="1"/>
</dbReference>
<proteinExistence type="inferred from homology"/>
<dbReference type="Gene3D" id="2.40.240.10">
    <property type="entry name" value="Ribosomal Protein L25, Chain P"/>
    <property type="match status" value="1"/>
</dbReference>
<evidence type="ECO:0000256" key="2">
    <source>
        <dbReference type="ARBA" id="ARBA00022884"/>
    </source>
</evidence>
<keyword evidence="4 5" id="KW-0687">Ribonucleoprotein</keyword>
<evidence type="ECO:0000259" key="7">
    <source>
        <dbReference type="Pfam" id="PF14693"/>
    </source>
</evidence>
<keyword evidence="2 5" id="KW-0694">RNA-binding</keyword>
<dbReference type="InterPro" id="IPR020056">
    <property type="entry name" value="Rbsml_bL25/Gln-tRNA_synth_N"/>
</dbReference>
<reference evidence="8 9" key="1">
    <citation type="submission" date="2018-04" db="EMBL/GenBank/DDBJ databases">
        <title>Complete genome sequence of Hydrogenophilus thermoluteolus TH-1.</title>
        <authorList>
            <person name="Arai H."/>
        </authorList>
    </citation>
    <scope>NUCLEOTIDE SEQUENCE [LARGE SCALE GENOMIC DNA]</scope>
    <source>
        <strain evidence="8 9">TH-1</strain>
    </source>
</reference>
<dbReference type="GO" id="GO:0006412">
    <property type="term" value="P:translation"/>
    <property type="evidence" value="ECO:0007669"/>
    <property type="project" value="UniProtKB-UniRule"/>
</dbReference>
<organism evidence="8 9">
    <name type="scientific">Hydrogenophilus thermoluteolus</name>
    <name type="common">Pseudomonas hydrogenothermophila</name>
    <dbReference type="NCBI Taxonomy" id="297"/>
    <lineage>
        <taxon>Bacteria</taxon>
        <taxon>Pseudomonadati</taxon>
        <taxon>Pseudomonadota</taxon>
        <taxon>Hydrogenophilia</taxon>
        <taxon>Hydrogenophilales</taxon>
        <taxon>Hydrogenophilaceae</taxon>
        <taxon>Hydrogenophilus</taxon>
    </lineage>
</organism>
<dbReference type="Pfam" id="PF14693">
    <property type="entry name" value="Ribosomal_TL5_C"/>
    <property type="match status" value="1"/>
</dbReference>
<evidence type="ECO:0000256" key="3">
    <source>
        <dbReference type="ARBA" id="ARBA00022980"/>
    </source>
</evidence>
<dbReference type="OrthoDB" id="9806411at2"/>
<dbReference type="HAMAP" id="MF_01334">
    <property type="entry name" value="Ribosomal_bL25_CTC"/>
    <property type="match status" value="1"/>
</dbReference>
<feature type="domain" description="Large ribosomal subunit protein bL25 beta" evidence="7">
    <location>
        <begin position="101"/>
        <end position="185"/>
    </location>
</feature>
<evidence type="ECO:0000256" key="5">
    <source>
        <dbReference type="HAMAP-Rule" id="MF_01334"/>
    </source>
</evidence>
<dbReference type="InterPro" id="IPR011035">
    <property type="entry name" value="Ribosomal_bL25/Gln-tRNA_synth"/>
</dbReference>
<evidence type="ECO:0000313" key="9">
    <source>
        <dbReference type="Proteomes" id="UP000262004"/>
    </source>
</evidence>
<keyword evidence="9" id="KW-1185">Reference proteome</keyword>
<dbReference type="NCBIfam" id="NF004130">
    <property type="entry name" value="PRK05618.1-5"/>
    <property type="match status" value="1"/>
</dbReference>
<dbReference type="CDD" id="cd00495">
    <property type="entry name" value="Ribosomal_L25_TL5_CTC"/>
    <property type="match status" value="1"/>
</dbReference>